<evidence type="ECO:0000313" key="2">
    <source>
        <dbReference type="EMBL" id="KAF9993321.1"/>
    </source>
</evidence>
<feature type="compositionally biased region" description="Polar residues" evidence="1">
    <location>
        <begin position="48"/>
        <end position="59"/>
    </location>
</feature>
<evidence type="ECO:0000313" key="3">
    <source>
        <dbReference type="Proteomes" id="UP000749646"/>
    </source>
</evidence>
<dbReference type="SUPFAM" id="SSF101908">
    <property type="entry name" value="Putative isomerase YbhE"/>
    <property type="match status" value="1"/>
</dbReference>
<evidence type="ECO:0000256" key="1">
    <source>
        <dbReference type="SAM" id="MobiDB-lite"/>
    </source>
</evidence>
<dbReference type="OrthoDB" id="2482838at2759"/>
<feature type="region of interest" description="Disordered" evidence="1">
    <location>
        <begin position="427"/>
        <end position="465"/>
    </location>
</feature>
<name>A0A9P6SRE9_9FUNG</name>
<proteinExistence type="predicted"/>
<feature type="compositionally biased region" description="Basic and acidic residues" evidence="1">
    <location>
        <begin position="443"/>
        <end position="465"/>
    </location>
</feature>
<feature type="region of interest" description="Disordered" evidence="1">
    <location>
        <begin position="1"/>
        <end position="59"/>
    </location>
</feature>
<comment type="caution">
    <text evidence="2">The sequence shown here is derived from an EMBL/GenBank/DDBJ whole genome shotgun (WGS) entry which is preliminary data.</text>
</comment>
<feature type="non-terminal residue" evidence="2">
    <location>
        <position position="465"/>
    </location>
</feature>
<dbReference type="EMBL" id="JAAAHW010001876">
    <property type="protein sequence ID" value="KAF9993321.1"/>
    <property type="molecule type" value="Genomic_DNA"/>
</dbReference>
<protein>
    <submittedName>
        <fullName evidence="2">Uncharacterized protein</fullName>
    </submittedName>
</protein>
<dbReference type="Proteomes" id="UP000749646">
    <property type="component" value="Unassembled WGS sequence"/>
</dbReference>
<accession>A0A9P6SRE9</accession>
<gene>
    <name evidence="2" type="ORF">BGZ65_011181</name>
</gene>
<reference evidence="2" key="1">
    <citation type="journal article" date="2020" name="Fungal Divers.">
        <title>Resolving the Mortierellaceae phylogeny through synthesis of multi-gene phylogenetics and phylogenomics.</title>
        <authorList>
            <person name="Vandepol N."/>
            <person name="Liber J."/>
            <person name="Desiro A."/>
            <person name="Na H."/>
            <person name="Kennedy M."/>
            <person name="Barry K."/>
            <person name="Grigoriev I.V."/>
            <person name="Miller A.N."/>
            <person name="O'Donnell K."/>
            <person name="Stajich J.E."/>
            <person name="Bonito G."/>
        </authorList>
    </citation>
    <scope>NUCLEOTIDE SEQUENCE</scope>
    <source>
        <strain evidence="2">MES-2147</strain>
    </source>
</reference>
<keyword evidence="3" id="KW-1185">Reference proteome</keyword>
<organism evidence="2 3">
    <name type="scientific">Modicella reniformis</name>
    <dbReference type="NCBI Taxonomy" id="1440133"/>
    <lineage>
        <taxon>Eukaryota</taxon>
        <taxon>Fungi</taxon>
        <taxon>Fungi incertae sedis</taxon>
        <taxon>Mucoromycota</taxon>
        <taxon>Mortierellomycotina</taxon>
        <taxon>Mortierellomycetes</taxon>
        <taxon>Mortierellales</taxon>
        <taxon>Mortierellaceae</taxon>
        <taxon>Modicella</taxon>
    </lineage>
</organism>
<dbReference type="AlphaFoldDB" id="A0A9P6SRE9"/>
<sequence length="465" mass="51108">MLVSHSRVQEPTGTQPGQYPYERRRECSGSGQCPVNVGENGPNRDDSSVNAGDNVPNHNSTLVDVGENVSNQDGAPVMAGENVLSTHVNMGENMPNQNGDHVNPGENVLNQDSVPANDGIQLVQQESIPHRISDSFIGYGTFLTEKEDIDWERHSVNTALYNNPGAEGSDVSLSGTNQPVNTTSPLTTADTLFVACNGMYIDVFKVIFEKEWTHIRAIRLTDLVPALSRRIMCKTMMEAISNNTFMWLEDNGLCCTLWDLQKGSNISYISNTDNAKVNSLNFRGSCKMAISPDESIVALARDDTLTTYYASSGIEISSRKYSGHKIEYIAFQGQSNQLFVVVHRLISLKLGSRILDPFRVKSQVKINRVPIPVIGKTILAFFRNGPFKNKGLVCEADGNKILCYVSSEPDAVEVTKSKDNIVDTNVRHLTPQLTPADGSELEDGAKKGVKEKDKEEANEGSKDYK</sequence>